<evidence type="ECO:0000256" key="5">
    <source>
        <dbReference type="ARBA" id="ARBA00023004"/>
    </source>
</evidence>
<dbReference type="GO" id="GO:0004844">
    <property type="term" value="F:uracil DNA N-glycosylase activity"/>
    <property type="evidence" value="ECO:0007669"/>
    <property type="project" value="InterPro"/>
</dbReference>
<dbReference type="InterPro" id="IPR036895">
    <property type="entry name" value="Uracil-DNA_glycosylase-like_sf"/>
</dbReference>
<dbReference type="SMART" id="SM00986">
    <property type="entry name" value="UDG"/>
    <property type="match status" value="1"/>
</dbReference>
<dbReference type="GO" id="GO:0006284">
    <property type="term" value="P:base-excision repair"/>
    <property type="evidence" value="ECO:0007669"/>
    <property type="project" value="InterPro"/>
</dbReference>
<gene>
    <name evidence="11" type="ORF">ENJ61_08565</name>
</gene>
<dbReference type="GO" id="GO:0033958">
    <property type="term" value="F:DNA-deoxyinosine glycosylase activity"/>
    <property type="evidence" value="ECO:0007669"/>
    <property type="project" value="InterPro"/>
</dbReference>
<comment type="similarity">
    <text evidence="8">Belongs to the uracil-DNA glycosylase (UDG) superfamily. Type 5 (UDGb) family.</text>
</comment>
<dbReference type="SUPFAM" id="SSF52141">
    <property type="entry name" value="Uracil-DNA glycosylase-like"/>
    <property type="match status" value="1"/>
</dbReference>
<evidence type="ECO:0000259" key="10">
    <source>
        <dbReference type="SMART" id="SM00986"/>
    </source>
</evidence>
<dbReference type="AlphaFoldDB" id="A0A7C5QJE5"/>
<dbReference type="InterPro" id="IPR005122">
    <property type="entry name" value="Uracil-DNA_glycosylase-like"/>
</dbReference>
<evidence type="ECO:0000256" key="7">
    <source>
        <dbReference type="ARBA" id="ARBA00023204"/>
    </source>
</evidence>
<dbReference type="Proteomes" id="UP000885792">
    <property type="component" value="Unassembled WGS sequence"/>
</dbReference>
<keyword evidence="1" id="KW-0004">4Fe-4S</keyword>
<evidence type="ECO:0000313" key="11">
    <source>
        <dbReference type="EMBL" id="HHJ64942.1"/>
    </source>
</evidence>
<dbReference type="PANTHER" id="PTHR33693:SF3">
    <property type="entry name" value="TYPE-5 URACIL-DNA GLYCOSYLASE"/>
    <property type="match status" value="1"/>
</dbReference>
<accession>A0A7C5QJE5</accession>
<feature type="domain" description="Uracil-DNA glycosylase-like" evidence="10">
    <location>
        <begin position="46"/>
        <end position="219"/>
    </location>
</feature>
<sequence length="230" mass="26513">MMSLEDLNRDIVNCERCGRLSAYIREVAFRKVRRYRDWSYWGRPLPGFGDPEAKLLIVGLAPAAHGANRTGRMFTGDSSGNWLARALYEIGFASKPESRHRDDGFELKSAYISSVVRCAPPENRPTRDEIENCLPYLLRELELLKNLKVILCLGEIAFRGTLRVLRGKFPEVNFRGVRFGHGRRFTPEGLPYTLYSSYHPSRQNTQTGRLRWEDWISVFRAIRAELEVDS</sequence>
<organism evidence="11">
    <name type="scientific">Aquifex aeolicus</name>
    <dbReference type="NCBI Taxonomy" id="63363"/>
    <lineage>
        <taxon>Bacteria</taxon>
        <taxon>Pseudomonadati</taxon>
        <taxon>Aquificota</taxon>
        <taxon>Aquificia</taxon>
        <taxon>Aquificales</taxon>
        <taxon>Aquificaceae</taxon>
        <taxon>Aquifex</taxon>
    </lineage>
</organism>
<evidence type="ECO:0000256" key="4">
    <source>
        <dbReference type="ARBA" id="ARBA00022801"/>
    </source>
</evidence>
<reference evidence="11" key="1">
    <citation type="journal article" date="2020" name="mSystems">
        <title>Genome- and Community-Level Interaction Insights into Carbon Utilization and Element Cycling Functions of Hydrothermarchaeota in Hydrothermal Sediment.</title>
        <authorList>
            <person name="Zhou Z."/>
            <person name="Liu Y."/>
            <person name="Xu W."/>
            <person name="Pan J."/>
            <person name="Luo Z.H."/>
            <person name="Li M."/>
        </authorList>
    </citation>
    <scope>NUCLEOTIDE SEQUENCE [LARGE SCALE GENOMIC DNA]</scope>
    <source>
        <strain evidence="11">HyVt-501</strain>
    </source>
</reference>
<dbReference type="PANTHER" id="PTHR33693">
    <property type="entry name" value="TYPE-5 URACIL-DNA GLYCOSYLASE"/>
    <property type="match status" value="1"/>
</dbReference>
<keyword evidence="6" id="KW-0411">Iron-sulfur</keyword>
<evidence type="ECO:0000256" key="3">
    <source>
        <dbReference type="ARBA" id="ARBA00022763"/>
    </source>
</evidence>
<proteinExistence type="inferred from homology"/>
<evidence type="ECO:0000256" key="2">
    <source>
        <dbReference type="ARBA" id="ARBA00022723"/>
    </source>
</evidence>
<dbReference type="EMBL" id="DRNB01000321">
    <property type="protein sequence ID" value="HHJ64942.1"/>
    <property type="molecule type" value="Genomic_DNA"/>
</dbReference>
<evidence type="ECO:0000256" key="8">
    <source>
        <dbReference type="ARBA" id="ARBA00023779"/>
    </source>
</evidence>
<keyword evidence="3" id="KW-0227">DNA damage</keyword>
<keyword evidence="2" id="KW-0479">Metal-binding</keyword>
<evidence type="ECO:0000256" key="6">
    <source>
        <dbReference type="ARBA" id="ARBA00023014"/>
    </source>
</evidence>
<evidence type="ECO:0000256" key="9">
    <source>
        <dbReference type="ARBA" id="ARBA00023887"/>
    </source>
</evidence>
<keyword evidence="5" id="KW-0408">Iron</keyword>
<keyword evidence="7" id="KW-0234">DNA repair</keyword>
<dbReference type="InterPro" id="IPR051536">
    <property type="entry name" value="UDG_Type-4/5"/>
</dbReference>
<evidence type="ECO:0000256" key="1">
    <source>
        <dbReference type="ARBA" id="ARBA00022485"/>
    </source>
</evidence>
<dbReference type="Gene3D" id="3.40.470.10">
    <property type="entry name" value="Uracil-DNA glycosylase-like domain"/>
    <property type="match status" value="1"/>
</dbReference>
<dbReference type="InterPro" id="IPR044147">
    <property type="entry name" value="UdgB-like"/>
</dbReference>
<dbReference type="CDD" id="cd10031">
    <property type="entry name" value="UDG-F5_TTUDGB_like"/>
    <property type="match status" value="1"/>
</dbReference>
<dbReference type="GO" id="GO:0046872">
    <property type="term" value="F:metal ion binding"/>
    <property type="evidence" value="ECO:0007669"/>
    <property type="project" value="UniProtKB-KW"/>
</dbReference>
<protein>
    <recommendedName>
        <fullName evidence="9">Type-5 uracil-DNA glycosylase</fullName>
    </recommendedName>
</protein>
<comment type="caution">
    <text evidence="11">The sequence shown here is derived from an EMBL/GenBank/DDBJ whole genome shotgun (WGS) entry which is preliminary data.</text>
</comment>
<dbReference type="Pfam" id="PF03167">
    <property type="entry name" value="UDG"/>
    <property type="match status" value="1"/>
</dbReference>
<dbReference type="SMART" id="SM00987">
    <property type="entry name" value="UreE_C"/>
    <property type="match status" value="1"/>
</dbReference>
<dbReference type="GO" id="GO:0051539">
    <property type="term" value="F:4 iron, 4 sulfur cluster binding"/>
    <property type="evidence" value="ECO:0007669"/>
    <property type="project" value="UniProtKB-KW"/>
</dbReference>
<keyword evidence="4" id="KW-0378">Hydrolase</keyword>
<name>A0A7C5QJE5_AQUAO</name>